<proteinExistence type="predicted"/>
<evidence type="ECO:0000313" key="3">
    <source>
        <dbReference type="Proteomes" id="UP000276133"/>
    </source>
</evidence>
<dbReference type="Proteomes" id="UP000276133">
    <property type="component" value="Unassembled WGS sequence"/>
</dbReference>
<organism evidence="2 3">
    <name type="scientific">Brachionus plicatilis</name>
    <name type="common">Marine rotifer</name>
    <name type="synonym">Brachionus muelleri</name>
    <dbReference type="NCBI Taxonomy" id="10195"/>
    <lineage>
        <taxon>Eukaryota</taxon>
        <taxon>Metazoa</taxon>
        <taxon>Spiralia</taxon>
        <taxon>Gnathifera</taxon>
        <taxon>Rotifera</taxon>
        <taxon>Eurotatoria</taxon>
        <taxon>Monogononta</taxon>
        <taxon>Pseudotrocha</taxon>
        <taxon>Ploima</taxon>
        <taxon>Brachionidae</taxon>
        <taxon>Brachionus</taxon>
    </lineage>
</organism>
<dbReference type="AlphaFoldDB" id="A0A3M7SU12"/>
<reference evidence="2 3" key="1">
    <citation type="journal article" date="2018" name="Sci. Rep.">
        <title>Genomic signatures of local adaptation to the degree of environmental predictability in rotifers.</title>
        <authorList>
            <person name="Franch-Gras L."/>
            <person name="Hahn C."/>
            <person name="Garcia-Roger E.M."/>
            <person name="Carmona M.J."/>
            <person name="Serra M."/>
            <person name="Gomez A."/>
        </authorList>
    </citation>
    <scope>NUCLEOTIDE SEQUENCE [LARGE SCALE GENOMIC DNA]</scope>
    <source>
        <strain evidence="2">HYR1</strain>
    </source>
</reference>
<dbReference type="Pfam" id="PF00078">
    <property type="entry name" value="RVT_1"/>
    <property type="match status" value="1"/>
</dbReference>
<dbReference type="InterPro" id="IPR000477">
    <property type="entry name" value="RT_dom"/>
</dbReference>
<feature type="domain" description="Reverse transcriptase" evidence="1">
    <location>
        <begin position="1"/>
        <end position="115"/>
    </location>
</feature>
<name>A0A3M7SU12_BRAPC</name>
<keyword evidence="2" id="KW-0548">Nucleotidyltransferase</keyword>
<gene>
    <name evidence="2" type="ORF">BpHYR1_016327</name>
</gene>
<evidence type="ECO:0000313" key="2">
    <source>
        <dbReference type="EMBL" id="RNA39172.1"/>
    </source>
</evidence>
<dbReference type="PROSITE" id="PS50878">
    <property type="entry name" value="RT_POL"/>
    <property type="match status" value="1"/>
</dbReference>
<dbReference type="GO" id="GO:0003964">
    <property type="term" value="F:RNA-directed DNA polymerase activity"/>
    <property type="evidence" value="ECO:0007669"/>
    <property type="project" value="UniProtKB-KW"/>
</dbReference>
<dbReference type="EMBL" id="REGN01000778">
    <property type="protein sequence ID" value="RNA39172.1"/>
    <property type="molecule type" value="Genomic_DNA"/>
</dbReference>
<keyword evidence="2" id="KW-0808">Transferase</keyword>
<protein>
    <submittedName>
        <fullName evidence="2">RNA-directed DNA polymerase from mobile element jockey-like</fullName>
    </submittedName>
</protein>
<accession>A0A3M7SU12</accession>
<evidence type="ECO:0000259" key="1">
    <source>
        <dbReference type="PROSITE" id="PS50878"/>
    </source>
</evidence>
<dbReference type="OrthoDB" id="10014409at2759"/>
<comment type="caution">
    <text evidence="2">The sequence shown here is derived from an EMBL/GenBank/DDBJ whole genome shotgun (WGS) entry which is preliminary data.</text>
</comment>
<dbReference type="SUPFAM" id="SSF56672">
    <property type="entry name" value="DNA/RNA polymerases"/>
    <property type="match status" value="1"/>
</dbReference>
<keyword evidence="2" id="KW-0695">RNA-directed DNA polymerase</keyword>
<keyword evidence="3" id="KW-1185">Reference proteome</keyword>
<sequence length="158" mass="18055">MIVNNEDENSSLFKTNLGIRQGGIIKKIDIAVYADDILLLSNTKKGLQIQLEIIQQYGEANEIKYNPDKTILMVFNSSIKRNKNELSSDSWQEDLVINGDVIKRVSKMKYLGMILTDDDQNAEHIKKCNKSALKALNRLKYLSLLSNESHPNMKDHLF</sequence>
<dbReference type="InterPro" id="IPR043502">
    <property type="entry name" value="DNA/RNA_pol_sf"/>
</dbReference>